<evidence type="ECO:0000313" key="7">
    <source>
        <dbReference type="EMBL" id="PWN34464.1"/>
    </source>
</evidence>
<keyword evidence="4" id="KW-0175">Coiled coil</keyword>
<dbReference type="InterPro" id="IPR013889">
    <property type="entry name" value="Karyogamy_KAR9"/>
</dbReference>
<keyword evidence="3" id="KW-0206">Cytoskeleton</keyword>
<dbReference type="Gene3D" id="1.20.58.60">
    <property type="match status" value="1"/>
</dbReference>
<dbReference type="PANTHER" id="PTHR37271">
    <property type="entry name" value="KARYOGAMY PROTEIN KAR9"/>
    <property type="match status" value="1"/>
</dbReference>
<feature type="compositionally biased region" description="Low complexity" evidence="5">
    <location>
        <begin position="505"/>
        <end position="518"/>
    </location>
</feature>
<dbReference type="InParanoid" id="A0A316VB19"/>
<organism evidence="7 8">
    <name type="scientific">Meira miltonrushii</name>
    <dbReference type="NCBI Taxonomy" id="1280837"/>
    <lineage>
        <taxon>Eukaryota</taxon>
        <taxon>Fungi</taxon>
        <taxon>Dikarya</taxon>
        <taxon>Basidiomycota</taxon>
        <taxon>Ustilaginomycotina</taxon>
        <taxon>Exobasidiomycetes</taxon>
        <taxon>Exobasidiales</taxon>
        <taxon>Brachybasidiaceae</taxon>
        <taxon>Meira</taxon>
    </lineage>
</organism>
<evidence type="ECO:0000256" key="3">
    <source>
        <dbReference type="ARBA" id="ARBA00023212"/>
    </source>
</evidence>
<feature type="compositionally biased region" description="Polar residues" evidence="5">
    <location>
        <begin position="54"/>
        <end position="72"/>
    </location>
</feature>
<feature type="compositionally biased region" description="Polar residues" evidence="5">
    <location>
        <begin position="736"/>
        <end position="750"/>
    </location>
</feature>
<dbReference type="InterPro" id="IPR003108">
    <property type="entry name" value="GAR_dom"/>
</dbReference>
<keyword evidence="2" id="KW-0963">Cytoplasm</keyword>
<feature type="compositionally biased region" description="Polar residues" evidence="5">
    <location>
        <begin position="114"/>
        <end position="126"/>
    </location>
</feature>
<dbReference type="STRING" id="1280837.A0A316VB19"/>
<feature type="region of interest" description="Disordered" evidence="5">
    <location>
        <begin position="395"/>
        <end position="659"/>
    </location>
</feature>
<feature type="compositionally biased region" description="Low complexity" evidence="5">
    <location>
        <begin position="609"/>
        <end position="632"/>
    </location>
</feature>
<dbReference type="GO" id="GO:0051293">
    <property type="term" value="P:establishment of spindle localization"/>
    <property type="evidence" value="ECO:0007669"/>
    <property type="project" value="TreeGrafter"/>
</dbReference>
<dbReference type="GO" id="GO:0043332">
    <property type="term" value="C:mating projection tip"/>
    <property type="evidence" value="ECO:0007669"/>
    <property type="project" value="TreeGrafter"/>
</dbReference>
<gene>
    <name evidence="7" type="ORF">FA14DRAFT_72820</name>
</gene>
<feature type="region of interest" description="Disordered" evidence="5">
    <location>
        <begin position="114"/>
        <end position="135"/>
    </location>
</feature>
<evidence type="ECO:0000259" key="6">
    <source>
        <dbReference type="PROSITE" id="PS51460"/>
    </source>
</evidence>
<feature type="coiled-coil region" evidence="4">
    <location>
        <begin position="356"/>
        <end position="383"/>
    </location>
</feature>
<dbReference type="Proteomes" id="UP000245771">
    <property type="component" value="Unassembled WGS sequence"/>
</dbReference>
<dbReference type="Pfam" id="PF08580">
    <property type="entry name" value="KAR9"/>
    <property type="match status" value="1"/>
</dbReference>
<feature type="coiled-coil region" evidence="4">
    <location>
        <begin position="143"/>
        <end position="170"/>
    </location>
</feature>
<feature type="compositionally biased region" description="Polar residues" evidence="5">
    <location>
        <begin position="633"/>
        <end position="659"/>
    </location>
</feature>
<evidence type="ECO:0000256" key="2">
    <source>
        <dbReference type="ARBA" id="ARBA00022490"/>
    </source>
</evidence>
<dbReference type="PROSITE" id="PS51460">
    <property type="entry name" value="GAR"/>
    <property type="match status" value="1"/>
</dbReference>
<feature type="domain" description="GAR" evidence="6">
    <location>
        <begin position="790"/>
        <end position="894"/>
    </location>
</feature>
<evidence type="ECO:0000256" key="1">
    <source>
        <dbReference type="ARBA" id="ARBA00004245"/>
    </source>
</evidence>
<proteinExistence type="predicted"/>
<comment type="subcellular location">
    <subcellularLocation>
        <location evidence="1">Cytoplasm</location>
        <location evidence="1">Cytoskeleton</location>
    </subcellularLocation>
</comment>
<evidence type="ECO:0000256" key="5">
    <source>
        <dbReference type="SAM" id="MobiDB-lite"/>
    </source>
</evidence>
<protein>
    <recommendedName>
        <fullName evidence="6">GAR domain-containing protein</fullName>
    </recommendedName>
</protein>
<accession>A0A316VB19</accession>
<feature type="region of interest" description="Disordered" evidence="5">
    <location>
        <begin position="52"/>
        <end position="72"/>
    </location>
</feature>
<dbReference type="SUPFAM" id="SSF143575">
    <property type="entry name" value="GAS2 domain-like"/>
    <property type="match status" value="1"/>
</dbReference>
<name>A0A316VB19_9BASI</name>
<evidence type="ECO:0000313" key="8">
    <source>
        <dbReference type="Proteomes" id="UP000245771"/>
    </source>
</evidence>
<dbReference type="AlphaFoldDB" id="A0A316VB19"/>
<dbReference type="GO" id="GO:0030473">
    <property type="term" value="P:nuclear migration along microtubule"/>
    <property type="evidence" value="ECO:0007669"/>
    <property type="project" value="TreeGrafter"/>
</dbReference>
<dbReference type="GO" id="GO:0008017">
    <property type="term" value="F:microtubule binding"/>
    <property type="evidence" value="ECO:0007669"/>
    <property type="project" value="InterPro"/>
</dbReference>
<sequence>MAAIAHPRIPDSPSQLADSLANIRLEDINNGGDESIRVQNDSSTTFTAIDEANSHTAPSPGNSGNPSTTSASPAVVAENLKRISSGLEAIREQLFVIQEKRHAGIFAAVTEDVGSNSFNDSTSTPTKENKSQREKSLVLDVEMAKLNGLMEDVSNRLTTAEKQLQQVDANGRSPTLQRRGSLASLNSLSSLDSFDDAFGVETIGLSKKPEVLKKQYAELLQHWDTLQKEAKTLEEELGGDKYLRVFNSIGDQMEEMMDSLDKALASCHDFVFAFNRDNGAQHMEVENENVLSQSTWRTNEERLAALQTVKRSFNVKRTSYGPACEQMFSSLERGVKQHSTRNGTILRRYMELKTRWRSLRERVSKMDKELKRIETQLMEFDANASQDIESLAVATPPRRPLSRLNPSTHSPAVQTNRYQSINHDRSPSIGWSPSTSNQVGDLSMPLTHNRSPSASVLQRPSSSLSQRTDDTNVSQSRIPRLMSAGKRIIGAASRRSSNVGEERPSSALSFTSNSSALFGKSPNSSKFRSNPTGPDSSPPVSFSRRKEHETNLRNSMQTPEPTIMARVQRMSLFGGGSGTGQNTSRRSSRPPPVRYSANRVAAAAEHQMSKSPSSSSLSATATSNAAISARTSPQQTVKTLNVSRRQSSLFSNNNDGRTTPLSAAALAKVPYASAHMNGESTPGQYHVMSSSPSSSYIGGGTTYSTGDGASSVSNYRTKRSSMISSQFVSQIPKPPSITSGRETPTYSDGGNSSVWEGTLYGARPSSRLTAGYGGRYSGSVKRGFDAYKPNPNDAIDVEVARVVNSLGVRIERVDPPLPRGVKELNPSSTTLVRYQVGTKVIVCKLLQLHRPNSTMMNSSYDSDPASNKAKKVLTRVGGGWIDLEQYLLSRLGTM</sequence>
<feature type="compositionally biased region" description="Polar residues" evidence="5">
    <location>
        <begin position="408"/>
        <end position="421"/>
    </location>
</feature>
<feature type="compositionally biased region" description="Polar residues" evidence="5">
    <location>
        <begin position="521"/>
        <end position="540"/>
    </location>
</feature>
<feature type="compositionally biased region" description="Polar residues" evidence="5">
    <location>
        <begin position="429"/>
        <end position="477"/>
    </location>
</feature>
<dbReference type="OrthoDB" id="5559380at2759"/>
<keyword evidence="8" id="KW-1185">Reference proteome</keyword>
<dbReference type="InterPro" id="IPR036534">
    <property type="entry name" value="GAR_dom_sf"/>
</dbReference>
<dbReference type="RefSeq" id="XP_025354766.1">
    <property type="nucleotide sequence ID" value="XM_025502782.1"/>
</dbReference>
<dbReference type="GO" id="GO:0005816">
    <property type="term" value="C:spindle pole body"/>
    <property type="evidence" value="ECO:0007669"/>
    <property type="project" value="TreeGrafter"/>
</dbReference>
<dbReference type="PANTHER" id="PTHR37271:SF1">
    <property type="entry name" value="KARYOGAMY PROTEIN KAR9"/>
    <property type="match status" value="1"/>
</dbReference>
<evidence type="ECO:0000256" key="4">
    <source>
        <dbReference type="SAM" id="Coils"/>
    </source>
</evidence>
<dbReference type="GeneID" id="37024563"/>
<feature type="region of interest" description="Disordered" evidence="5">
    <location>
        <begin position="723"/>
        <end position="750"/>
    </location>
</feature>
<dbReference type="EMBL" id="KZ819604">
    <property type="protein sequence ID" value="PWN34464.1"/>
    <property type="molecule type" value="Genomic_DNA"/>
</dbReference>
<dbReference type="GO" id="GO:0005938">
    <property type="term" value="C:cell cortex"/>
    <property type="evidence" value="ECO:0007669"/>
    <property type="project" value="TreeGrafter"/>
</dbReference>
<reference evidence="7 8" key="1">
    <citation type="journal article" date="2018" name="Mol. Biol. Evol.">
        <title>Broad Genomic Sampling Reveals a Smut Pathogenic Ancestry of the Fungal Clade Ustilaginomycotina.</title>
        <authorList>
            <person name="Kijpornyongpan T."/>
            <person name="Mondo S.J."/>
            <person name="Barry K."/>
            <person name="Sandor L."/>
            <person name="Lee J."/>
            <person name="Lipzen A."/>
            <person name="Pangilinan J."/>
            <person name="LaButti K."/>
            <person name="Hainaut M."/>
            <person name="Henrissat B."/>
            <person name="Grigoriev I.V."/>
            <person name="Spatafora J.W."/>
            <person name="Aime M.C."/>
        </authorList>
    </citation>
    <scope>NUCLEOTIDE SEQUENCE [LARGE SCALE GENOMIC DNA]</scope>
    <source>
        <strain evidence="7 8">MCA 3882</strain>
    </source>
</reference>